<organism evidence="2 3">
    <name type="scientific">Streptomyces acidiscabies</name>
    <dbReference type="NCBI Taxonomy" id="42234"/>
    <lineage>
        <taxon>Bacteria</taxon>
        <taxon>Bacillati</taxon>
        <taxon>Actinomycetota</taxon>
        <taxon>Actinomycetes</taxon>
        <taxon>Kitasatosporales</taxon>
        <taxon>Streptomycetaceae</taxon>
        <taxon>Streptomyces</taxon>
    </lineage>
</organism>
<name>A0ABU4MFT1_9ACTN</name>
<dbReference type="Proteomes" id="UP001272987">
    <property type="component" value="Unassembled WGS sequence"/>
</dbReference>
<accession>A0ABU4MFT1</accession>
<sequence length="152" mass="16660">MNDTPRDADGAKLCAWCGEPIRQSGVGRSKDYCRRSCRQRAYEARKQREVVVAAVAAAVVRRDSSRVESRKPNDSSRDETRFAGPAPVPAPVAPPGDGWVRSIDEVDAQLRELETRRAVPPPAPTQQKRRRLAAPSPTDAPTLFEPEAADGE</sequence>
<gene>
    <name evidence="2" type="ORF">PV666_50800</name>
</gene>
<evidence type="ECO:0000313" key="2">
    <source>
        <dbReference type="EMBL" id="MDX3026092.1"/>
    </source>
</evidence>
<protein>
    <recommendedName>
        <fullName evidence="4">SpdA protein</fullName>
    </recommendedName>
</protein>
<feature type="region of interest" description="Disordered" evidence="1">
    <location>
        <begin position="61"/>
        <end position="152"/>
    </location>
</feature>
<evidence type="ECO:0000256" key="1">
    <source>
        <dbReference type="SAM" id="MobiDB-lite"/>
    </source>
</evidence>
<evidence type="ECO:0008006" key="4">
    <source>
        <dbReference type="Google" id="ProtNLM"/>
    </source>
</evidence>
<evidence type="ECO:0000313" key="3">
    <source>
        <dbReference type="Proteomes" id="UP001272987"/>
    </source>
</evidence>
<feature type="compositionally biased region" description="Basic and acidic residues" evidence="1">
    <location>
        <begin position="61"/>
        <end position="81"/>
    </location>
</feature>
<dbReference type="EMBL" id="JARAWP010000069">
    <property type="protein sequence ID" value="MDX3026092.1"/>
    <property type="molecule type" value="Genomic_DNA"/>
</dbReference>
<proteinExistence type="predicted"/>
<dbReference type="RefSeq" id="WP_119612081.1">
    <property type="nucleotide sequence ID" value="NZ_CP122371.1"/>
</dbReference>
<keyword evidence="3" id="KW-1185">Reference proteome</keyword>
<comment type="caution">
    <text evidence="2">The sequence shown here is derived from an EMBL/GenBank/DDBJ whole genome shotgun (WGS) entry which is preliminary data.</text>
</comment>
<reference evidence="2 3" key="1">
    <citation type="journal article" date="2023" name="Microb. Genom.">
        <title>Mesoterricola silvestris gen. nov., sp. nov., Mesoterricola sediminis sp. nov., Geothrix oryzae sp. nov., Geothrix edaphica sp. nov., Geothrix rubra sp. nov., and Geothrix limicola sp. nov., six novel members of Acidobacteriota isolated from soils.</title>
        <authorList>
            <person name="Weisberg A.J."/>
            <person name="Pearce E."/>
            <person name="Kramer C.G."/>
            <person name="Chang J.H."/>
            <person name="Clarke C.R."/>
        </authorList>
    </citation>
    <scope>NUCLEOTIDE SEQUENCE [LARGE SCALE GENOMIC DNA]</scope>
    <source>
        <strain evidence="2 3">NB05-1H</strain>
    </source>
</reference>
<feature type="compositionally biased region" description="Basic and acidic residues" evidence="1">
    <location>
        <begin position="102"/>
        <end position="117"/>
    </location>
</feature>